<proteinExistence type="predicted"/>
<dbReference type="EnsemblPlants" id="AVESA.00010b.r2.1DG0145750.1">
    <property type="protein sequence ID" value="AVESA.00010b.r2.1DG0145750.1.CDS"/>
    <property type="gene ID" value="AVESA.00010b.r2.1DG0145750"/>
</dbReference>
<dbReference type="Proteomes" id="UP001732700">
    <property type="component" value="Chromosome 1D"/>
</dbReference>
<sequence length="319" mass="35511">MENSPQTIVILLIVLIVGTLIGGCFPSIDKQGKSTITWTSHIHPDFFLPYDNLTSDENSLITYYSSHTWLPGTDNHDYCGAKATLDVYGFDLEHGQASGAAIWIINRGDGEPSSLNGIQFGWHIFPWLYKDSHTHFYTSWISGETHGKICVNMKCPGFHLTSTSIAPGQVISPLPHISGQKSYITIRIFKERNSGNWHIEFGANGEPEPVGYFPKSLLPGLIENPVEISFGGYVVHKKPRLSPPMGSGYVPASGKAASFSSLRLIDEDEDEYFIKKDLPYTADMKGCYTPTSIDTSQFFYGPLVVWTNSLIFHIYTNIF</sequence>
<organism evidence="1 2">
    <name type="scientific">Avena sativa</name>
    <name type="common">Oat</name>
    <dbReference type="NCBI Taxonomy" id="4498"/>
    <lineage>
        <taxon>Eukaryota</taxon>
        <taxon>Viridiplantae</taxon>
        <taxon>Streptophyta</taxon>
        <taxon>Embryophyta</taxon>
        <taxon>Tracheophyta</taxon>
        <taxon>Spermatophyta</taxon>
        <taxon>Magnoliopsida</taxon>
        <taxon>Liliopsida</taxon>
        <taxon>Poales</taxon>
        <taxon>Poaceae</taxon>
        <taxon>BOP clade</taxon>
        <taxon>Pooideae</taxon>
        <taxon>Poodae</taxon>
        <taxon>Poeae</taxon>
        <taxon>Poeae Chloroplast Group 1 (Aveneae type)</taxon>
        <taxon>Aveninae</taxon>
        <taxon>Avena</taxon>
    </lineage>
</organism>
<evidence type="ECO:0000313" key="1">
    <source>
        <dbReference type="EnsemblPlants" id="AVESA.00010b.r2.1DG0145750.1.CDS"/>
    </source>
</evidence>
<reference evidence="1" key="2">
    <citation type="submission" date="2025-09" db="UniProtKB">
        <authorList>
            <consortium name="EnsemblPlants"/>
        </authorList>
    </citation>
    <scope>IDENTIFICATION</scope>
</reference>
<reference evidence="1" key="1">
    <citation type="submission" date="2021-05" db="EMBL/GenBank/DDBJ databases">
        <authorList>
            <person name="Scholz U."/>
            <person name="Mascher M."/>
            <person name="Fiebig A."/>
        </authorList>
    </citation>
    <scope>NUCLEOTIDE SEQUENCE [LARGE SCALE GENOMIC DNA]</scope>
</reference>
<protein>
    <submittedName>
        <fullName evidence="1">Uncharacterized protein</fullName>
    </submittedName>
</protein>
<accession>A0ACD5TXR7</accession>
<name>A0ACD5TXR7_AVESA</name>
<evidence type="ECO:0000313" key="2">
    <source>
        <dbReference type="Proteomes" id="UP001732700"/>
    </source>
</evidence>
<keyword evidence="2" id="KW-1185">Reference proteome</keyword>